<accession>A0A091SYU5</accession>
<keyword evidence="5" id="KW-0547">Nucleotide-binding</keyword>
<evidence type="ECO:0000256" key="9">
    <source>
        <dbReference type="ARBA" id="ARBA00022989"/>
    </source>
</evidence>
<name>A0A091SYU5_PELCR</name>
<dbReference type="Pfam" id="PF00122">
    <property type="entry name" value="E1-E2_ATPase"/>
    <property type="match status" value="1"/>
</dbReference>
<feature type="domain" description="Cation-transporting P-type ATPase N-terminal" evidence="13">
    <location>
        <begin position="1"/>
        <end position="40"/>
    </location>
</feature>
<keyword evidence="9 11" id="KW-1133">Transmembrane helix</keyword>
<dbReference type="InterPro" id="IPR023298">
    <property type="entry name" value="ATPase_P-typ_TM_dom_sf"/>
</dbReference>
<feature type="non-terminal residue" evidence="14">
    <location>
        <position position="340"/>
    </location>
</feature>
<evidence type="ECO:0000256" key="7">
    <source>
        <dbReference type="ARBA" id="ARBA00022842"/>
    </source>
</evidence>
<dbReference type="GO" id="GO:0016887">
    <property type="term" value="F:ATP hydrolysis activity"/>
    <property type="evidence" value="ECO:0007669"/>
    <property type="project" value="InterPro"/>
</dbReference>
<dbReference type="FunFam" id="2.70.150.10:FF:000060">
    <property type="entry name" value="Cation-transporting ATPase"/>
    <property type="match status" value="1"/>
</dbReference>
<keyword evidence="8" id="KW-1278">Translocase</keyword>
<evidence type="ECO:0000313" key="15">
    <source>
        <dbReference type="Proteomes" id="UP000054150"/>
    </source>
</evidence>
<feature type="transmembrane region" description="Helical" evidence="11">
    <location>
        <begin position="250"/>
        <end position="277"/>
    </location>
</feature>
<dbReference type="EMBL" id="KK489963">
    <property type="protein sequence ID" value="KFQ63190.1"/>
    <property type="molecule type" value="Genomic_DNA"/>
</dbReference>
<dbReference type="PANTHER" id="PTHR45630">
    <property type="entry name" value="CATION-TRANSPORTING ATPASE-RELATED"/>
    <property type="match status" value="1"/>
</dbReference>
<dbReference type="InterPro" id="IPR059000">
    <property type="entry name" value="ATPase_P-type_domA"/>
</dbReference>
<dbReference type="InterPro" id="IPR004014">
    <property type="entry name" value="ATPase_P-typ_cation-transptr_N"/>
</dbReference>
<evidence type="ECO:0000256" key="6">
    <source>
        <dbReference type="ARBA" id="ARBA00022840"/>
    </source>
</evidence>
<dbReference type="InterPro" id="IPR008250">
    <property type="entry name" value="ATPase_P-typ_transduc_dom_A_sf"/>
</dbReference>
<dbReference type="SUPFAM" id="SSF81653">
    <property type="entry name" value="Calcium ATPase, transduction domain A"/>
    <property type="match status" value="1"/>
</dbReference>
<dbReference type="Gene3D" id="2.70.150.10">
    <property type="entry name" value="Calcium-transporting ATPase, cytoplasmic transduction domain A"/>
    <property type="match status" value="1"/>
</dbReference>
<feature type="transmembrane region" description="Helical" evidence="11">
    <location>
        <begin position="47"/>
        <end position="65"/>
    </location>
</feature>
<keyword evidence="6" id="KW-0067">ATP-binding</keyword>
<dbReference type="PRINTS" id="PR00119">
    <property type="entry name" value="CATATPASE"/>
</dbReference>
<evidence type="ECO:0000256" key="1">
    <source>
        <dbReference type="ARBA" id="ARBA00004141"/>
    </source>
</evidence>
<dbReference type="GO" id="GO:0006874">
    <property type="term" value="P:intracellular calcium ion homeostasis"/>
    <property type="evidence" value="ECO:0007669"/>
    <property type="project" value="TreeGrafter"/>
</dbReference>
<dbReference type="Gene3D" id="1.20.1110.10">
    <property type="entry name" value="Calcium-transporting ATPase, transmembrane domain"/>
    <property type="match status" value="1"/>
</dbReference>
<feature type="domain" description="P-type ATPase A" evidence="12">
    <location>
        <begin position="84"/>
        <end position="203"/>
    </location>
</feature>
<reference evidence="14 15" key="1">
    <citation type="submission" date="2014-04" db="EMBL/GenBank/DDBJ databases">
        <title>Genome evolution of avian class.</title>
        <authorList>
            <person name="Zhang G."/>
            <person name="Li C."/>
        </authorList>
    </citation>
    <scope>NUCLEOTIDE SEQUENCE [LARGE SCALE GENOMIC DNA]</scope>
    <source>
        <strain evidence="14">BGI_N334</strain>
    </source>
</reference>
<evidence type="ECO:0000259" key="13">
    <source>
        <dbReference type="Pfam" id="PF00690"/>
    </source>
</evidence>
<organism evidence="14 15">
    <name type="scientific">Pelecanus crispus</name>
    <name type="common">Dalmatian pelican</name>
    <dbReference type="NCBI Taxonomy" id="36300"/>
    <lineage>
        <taxon>Eukaryota</taxon>
        <taxon>Metazoa</taxon>
        <taxon>Chordata</taxon>
        <taxon>Craniata</taxon>
        <taxon>Vertebrata</taxon>
        <taxon>Euteleostomi</taxon>
        <taxon>Archelosauria</taxon>
        <taxon>Archosauria</taxon>
        <taxon>Dinosauria</taxon>
        <taxon>Saurischia</taxon>
        <taxon>Theropoda</taxon>
        <taxon>Coelurosauria</taxon>
        <taxon>Aves</taxon>
        <taxon>Neognathae</taxon>
        <taxon>Neoaves</taxon>
        <taxon>Aequornithes</taxon>
        <taxon>Pelecaniformes</taxon>
        <taxon>Pelecanidae</taxon>
        <taxon>Pelecanus</taxon>
    </lineage>
</organism>
<dbReference type="FunFam" id="1.20.1110.10:FF:000023">
    <property type="entry name" value="Cation-transporting ATPase"/>
    <property type="match status" value="1"/>
</dbReference>
<dbReference type="GO" id="GO:0005524">
    <property type="term" value="F:ATP binding"/>
    <property type="evidence" value="ECO:0007669"/>
    <property type="project" value="UniProtKB-KW"/>
</dbReference>
<dbReference type="InterPro" id="IPR001757">
    <property type="entry name" value="P_typ_ATPase"/>
</dbReference>
<dbReference type="GO" id="GO:0061909">
    <property type="term" value="P:autophagosome-lysosome fusion"/>
    <property type="evidence" value="ECO:0007669"/>
    <property type="project" value="TreeGrafter"/>
</dbReference>
<dbReference type="GO" id="GO:0015203">
    <property type="term" value="F:polyamine transmembrane transporter activity"/>
    <property type="evidence" value="ECO:0007669"/>
    <property type="project" value="TreeGrafter"/>
</dbReference>
<proteinExistence type="inferred from homology"/>
<evidence type="ECO:0000256" key="5">
    <source>
        <dbReference type="ARBA" id="ARBA00022741"/>
    </source>
</evidence>
<dbReference type="InterPro" id="IPR006544">
    <property type="entry name" value="P-type_TPase_V"/>
</dbReference>
<dbReference type="AlphaFoldDB" id="A0A091SYU5"/>
<comment type="similarity">
    <text evidence="2">Belongs to the cation transport ATPase (P-type) (TC 3.A.3) family. Type V subfamily.</text>
</comment>
<evidence type="ECO:0000256" key="11">
    <source>
        <dbReference type="SAM" id="Phobius"/>
    </source>
</evidence>
<dbReference type="GO" id="GO:0140358">
    <property type="term" value="F:P-type transmembrane transporter activity"/>
    <property type="evidence" value="ECO:0007669"/>
    <property type="project" value="InterPro"/>
</dbReference>
<dbReference type="PANTHER" id="PTHR45630:SF2">
    <property type="entry name" value="POLYAMINE-TRANSPORTING ATPASE 13A2"/>
    <property type="match status" value="1"/>
</dbReference>
<dbReference type="GO" id="GO:0010821">
    <property type="term" value="P:regulation of mitochondrion organization"/>
    <property type="evidence" value="ECO:0007669"/>
    <property type="project" value="TreeGrafter"/>
</dbReference>
<dbReference type="GO" id="GO:0031902">
    <property type="term" value="C:late endosome membrane"/>
    <property type="evidence" value="ECO:0007669"/>
    <property type="project" value="TreeGrafter"/>
</dbReference>
<dbReference type="Pfam" id="PF00690">
    <property type="entry name" value="Cation_ATPase_N"/>
    <property type="match status" value="1"/>
</dbReference>
<gene>
    <name evidence="14" type="ORF">N334_05187</name>
</gene>
<protein>
    <submittedName>
        <fullName evidence="14">Putative cation-transporting ATPase 13A2</fullName>
    </submittedName>
</protein>
<dbReference type="Proteomes" id="UP000054150">
    <property type="component" value="Unassembled WGS sequence"/>
</dbReference>
<keyword evidence="15" id="KW-1185">Reference proteome</keyword>
<dbReference type="PRINTS" id="PR00121">
    <property type="entry name" value="NAKATPASE"/>
</dbReference>
<keyword evidence="10 11" id="KW-0472">Membrane</keyword>
<evidence type="ECO:0000256" key="10">
    <source>
        <dbReference type="ARBA" id="ARBA00023136"/>
    </source>
</evidence>
<evidence type="ECO:0000256" key="8">
    <source>
        <dbReference type="ARBA" id="ARBA00022967"/>
    </source>
</evidence>
<feature type="transmembrane region" description="Helical" evidence="11">
    <location>
        <begin position="221"/>
        <end position="238"/>
    </location>
</feature>
<dbReference type="GO" id="GO:0046872">
    <property type="term" value="F:metal ion binding"/>
    <property type="evidence" value="ECO:0007669"/>
    <property type="project" value="UniProtKB-KW"/>
</dbReference>
<sequence length="340" mass="37714">RRKIYGPNLIEVPVKSYVRLLVEEVLNPFYIFQVFSIVLWISDAYYYYAACIFFISTISLGLSLYETRKQSITLQKMAKMSVGVRVHRPNGEEMVVSSVDLVPGDCISLPTDGILVPCDAALLTGECMVNESMLTGESVPVMKTPLPAGSQAAGTIYSPKEHRRHTLFCGTQVIQAKSYVGGEVLAVVTRTGFCTAKGDLISSILYPKPVSFKFYKDAMKFVLFLSILAFIGTLYSILILVKNQVPMEQIIFRALDLVTIIVPPALPAAMTVGTIYAQNRLKKRGIFCISPPRINLCGKIRLVCFDKTGTLTEEGLDVWGVVPLENNHFLPIVHEHSRLP</sequence>
<comment type="subcellular location">
    <subcellularLocation>
        <location evidence="1">Membrane</location>
        <topology evidence="1">Multi-pass membrane protein</topology>
    </subcellularLocation>
</comment>
<evidence type="ECO:0000256" key="4">
    <source>
        <dbReference type="ARBA" id="ARBA00022723"/>
    </source>
</evidence>
<evidence type="ECO:0000259" key="12">
    <source>
        <dbReference type="Pfam" id="PF00122"/>
    </source>
</evidence>
<dbReference type="InterPro" id="IPR023214">
    <property type="entry name" value="HAD_sf"/>
</dbReference>
<keyword evidence="7" id="KW-0460">Magnesium</keyword>
<dbReference type="SUPFAM" id="SSF81665">
    <property type="entry name" value="Calcium ATPase, transmembrane domain M"/>
    <property type="match status" value="1"/>
</dbReference>
<feature type="transmembrane region" description="Helical" evidence="11">
    <location>
        <begin position="20"/>
        <end position="41"/>
    </location>
</feature>
<dbReference type="Gene3D" id="3.40.50.1000">
    <property type="entry name" value="HAD superfamily/HAD-like"/>
    <property type="match status" value="1"/>
</dbReference>
<dbReference type="GO" id="GO:0019829">
    <property type="term" value="F:ATPase-coupled monoatomic cation transmembrane transporter activity"/>
    <property type="evidence" value="ECO:0007669"/>
    <property type="project" value="TreeGrafter"/>
</dbReference>
<keyword evidence="3 11" id="KW-0812">Transmembrane</keyword>
<dbReference type="GO" id="GO:0016243">
    <property type="term" value="P:regulation of autophagosome size"/>
    <property type="evidence" value="ECO:0007669"/>
    <property type="project" value="TreeGrafter"/>
</dbReference>
<dbReference type="PROSITE" id="PS00154">
    <property type="entry name" value="ATPASE_E1_E2"/>
    <property type="match status" value="1"/>
</dbReference>
<feature type="non-terminal residue" evidence="14">
    <location>
        <position position="1"/>
    </location>
</feature>
<keyword evidence="4" id="KW-0479">Metal-binding</keyword>
<evidence type="ECO:0000256" key="2">
    <source>
        <dbReference type="ARBA" id="ARBA00006000"/>
    </source>
</evidence>
<evidence type="ECO:0000256" key="3">
    <source>
        <dbReference type="ARBA" id="ARBA00022692"/>
    </source>
</evidence>
<evidence type="ECO:0000313" key="14">
    <source>
        <dbReference type="EMBL" id="KFQ63190.1"/>
    </source>
</evidence>
<dbReference type="InterPro" id="IPR018303">
    <property type="entry name" value="ATPase_P-typ_P_site"/>
</dbReference>
<dbReference type="NCBIfam" id="TIGR01494">
    <property type="entry name" value="ATPase_P-type"/>
    <property type="match status" value="1"/>
</dbReference>